<dbReference type="PANTHER" id="PTHR33219">
    <property type="entry name" value="YLMG HOMOLOG PROTEIN 2, CHLOROPLASTIC"/>
    <property type="match status" value="1"/>
</dbReference>
<dbReference type="Pfam" id="PF02325">
    <property type="entry name" value="CCB3_YggT"/>
    <property type="match status" value="1"/>
</dbReference>
<reference evidence="1" key="2">
    <citation type="submission" date="2023-05" db="EMBL/GenBank/DDBJ databases">
        <authorList>
            <person name="Schelkunov M.I."/>
        </authorList>
    </citation>
    <scope>NUCLEOTIDE SEQUENCE</scope>
    <source>
        <strain evidence="1">Hsosn_3</strain>
        <tissue evidence="1">Leaf</tissue>
    </source>
</reference>
<gene>
    <name evidence="1" type="ORF">POM88_035106</name>
</gene>
<dbReference type="AlphaFoldDB" id="A0AAD8HMF1"/>
<dbReference type="InterPro" id="IPR003425">
    <property type="entry name" value="CCB3/YggT"/>
</dbReference>
<dbReference type="PANTHER" id="PTHR33219:SF10">
    <property type="entry name" value="OS07G0185300 PROTEIN"/>
    <property type="match status" value="1"/>
</dbReference>
<dbReference type="EMBL" id="JAUIZM010000008">
    <property type="protein sequence ID" value="KAK1369014.1"/>
    <property type="molecule type" value="Genomic_DNA"/>
</dbReference>
<evidence type="ECO:0000313" key="1">
    <source>
        <dbReference type="EMBL" id="KAK1369014.1"/>
    </source>
</evidence>
<organism evidence="1 2">
    <name type="scientific">Heracleum sosnowskyi</name>
    <dbReference type="NCBI Taxonomy" id="360622"/>
    <lineage>
        <taxon>Eukaryota</taxon>
        <taxon>Viridiplantae</taxon>
        <taxon>Streptophyta</taxon>
        <taxon>Embryophyta</taxon>
        <taxon>Tracheophyta</taxon>
        <taxon>Spermatophyta</taxon>
        <taxon>Magnoliopsida</taxon>
        <taxon>eudicotyledons</taxon>
        <taxon>Gunneridae</taxon>
        <taxon>Pentapetalae</taxon>
        <taxon>asterids</taxon>
        <taxon>campanulids</taxon>
        <taxon>Apiales</taxon>
        <taxon>Apiaceae</taxon>
        <taxon>Apioideae</taxon>
        <taxon>apioid superclade</taxon>
        <taxon>Tordylieae</taxon>
        <taxon>Tordyliinae</taxon>
        <taxon>Heracleum</taxon>
    </lineage>
</organism>
<dbReference type="GO" id="GO:0009507">
    <property type="term" value="C:chloroplast"/>
    <property type="evidence" value="ECO:0007669"/>
    <property type="project" value="TreeGrafter"/>
</dbReference>
<dbReference type="Proteomes" id="UP001237642">
    <property type="component" value="Unassembled WGS sequence"/>
</dbReference>
<accession>A0AAD8HMF1</accession>
<protein>
    <recommendedName>
        <fullName evidence="3">YGGT family protein</fullName>
    </recommendedName>
</protein>
<sequence length="273" mass="30210">MALATQTLILGNPTFVSPNAFSLVATTGIAFSFFSSRSSRPKTRNYFSPKPNFYKPLNLTLPNVNLSCKNPSKPYMLACSRIDPWPTPLTESTRPALTESTPVVPENYPTHQDLAESTRTISTLVASAILISKLFGHAIANYVQGVCKMPSPNQLLTIQGFQESMISTASPLFFAAIKIHRQQLHTPWGIMASGLAKCIEVYMAILAIRCAMSFFPSIEWNRQPYRGLRDMSDPFLLFFQSIVPPVFDTLDISASVGFFVLSVLVEILSSRAF</sequence>
<dbReference type="GO" id="GO:0016020">
    <property type="term" value="C:membrane"/>
    <property type="evidence" value="ECO:0007669"/>
    <property type="project" value="InterPro"/>
</dbReference>
<proteinExistence type="predicted"/>
<name>A0AAD8HMF1_9APIA</name>
<evidence type="ECO:0008006" key="3">
    <source>
        <dbReference type="Google" id="ProtNLM"/>
    </source>
</evidence>
<reference evidence="1" key="1">
    <citation type="submission" date="2023-02" db="EMBL/GenBank/DDBJ databases">
        <title>Genome of toxic invasive species Heracleum sosnowskyi carries increased number of genes despite the absence of recent whole-genome duplications.</title>
        <authorList>
            <person name="Schelkunov M."/>
            <person name="Shtratnikova V."/>
            <person name="Makarenko M."/>
            <person name="Klepikova A."/>
            <person name="Omelchenko D."/>
            <person name="Novikova G."/>
            <person name="Obukhova E."/>
            <person name="Bogdanov V."/>
            <person name="Penin A."/>
            <person name="Logacheva M."/>
        </authorList>
    </citation>
    <scope>NUCLEOTIDE SEQUENCE</scope>
    <source>
        <strain evidence="1">Hsosn_3</strain>
        <tissue evidence="1">Leaf</tissue>
    </source>
</reference>
<evidence type="ECO:0000313" key="2">
    <source>
        <dbReference type="Proteomes" id="UP001237642"/>
    </source>
</evidence>
<keyword evidence="2" id="KW-1185">Reference proteome</keyword>
<dbReference type="GO" id="GO:0010020">
    <property type="term" value="P:chloroplast fission"/>
    <property type="evidence" value="ECO:0007669"/>
    <property type="project" value="TreeGrafter"/>
</dbReference>
<comment type="caution">
    <text evidence="1">The sequence shown here is derived from an EMBL/GenBank/DDBJ whole genome shotgun (WGS) entry which is preliminary data.</text>
</comment>